<dbReference type="EMBL" id="FQ790274">
    <property type="protein sequence ID" value="CCD44981.1"/>
    <property type="molecule type" value="Genomic_DNA"/>
</dbReference>
<name>G2XWZ4_BOTF4</name>
<gene>
    <name evidence="1" type="ORF">BofuT4_P050900.1</name>
</gene>
<evidence type="ECO:0000313" key="2">
    <source>
        <dbReference type="Proteomes" id="UP000008177"/>
    </source>
</evidence>
<reference evidence="2" key="1">
    <citation type="journal article" date="2011" name="PLoS Genet.">
        <title>Genomic analysis of the necrotrophic fungal pathogens Sclerotinia sclerotiorum and Botrytis cinerea.</title>
        <authorList>
            <person name="Amselem J."/>
            <person name="Cuomo C.A."/>
            <person name="van Kan J.A."/>
            <person name="Viaud M."/>
            <person name="Benito E.P."/>
            <person name="Couloux A."/>
            <person name="Coutinho P.M."/>
            <person name="de Vries R.P."/>
            <person name="Dyer P.S."/>
            <person name="Fillinger S."/>
            <person name="Fournier E."/>
            <person name="Gout L."/>
            <person name="Hahn M."/>
            <person name="Kohn L."/>
            <person name="Lapalu N."/>
            <person name="Plummer K.M."/>
            <person name="Pradier J.M."/>
            <person name="Quevillon E."/>
            <person name="Sharon A."/>
            <person name="Simon A."/>
            <person name="ten Have A."/>
            <person name="Tudzynski B."/>
            <person name="Tudzynski P."/>
            <person name="Wincker P."/>
            <person name="Andrew M."/>
            <person name="Anthouard V."/>
            <person name="Beever R.E."/>
            <person name="Beffa R."/>
            <person name="Benoit I."/>
            <person name="Bouzid O."/>
            <person name="Brault B."/>
            <person name="Chen Z."/>
            <person name="Choquer M."/>
            <person name="Collemare J."/>
            <person name="Cotton P."/>
            <person name="Danchin E.G."/>
            <person name="Da Silva C."/>
            <person name="Gautier A."/>
            <person name="Giraud C."/>
            <person name="Giraud T."/>
            <person name="Gonzalez C."/>
            <person name="Grossetete S."/>
            <person name="Guldener U."/>
            <person name="Henrissat B."/>
            <person name="Howlett B.J."/>
            <person name="Kodira C."/>
            <person name="Kretschmer M."/>
            <person name="Lappartient A."/>
            <person name="Leroch M."/>
            <person name="Levis C."/>
            <person name="Mauceli E."/>
            <person name="Neuveglise C."/>
            <person name="Oeser B."/>
            <person name="Pearson M."/>
            <person name="Poulain J."/>
            <person name="Poussereau N."/>
            <person name="Quesneville H."/>
            <person name="Rascle C."/>
            <person name="Schumacher J."/>
            <person name="Segurens B."/>
            <person name="Sexton A."/>
            <person name="Silva E."/>
            <person name="Sirven C."/>
            <person name="Soanes D.M."/>
            <person name="Talbot N.J."/>
            <person name="Templeton M."/>
            <person name="Yandava C."/>
            <person name="Yarden O."/>
            <person name="Zeng Q."/>
            <person name="Rollins J.A."/>
            <person name="Lebrun M.H."/>
            <person name="Dickman M."/>
        </authorList>
    </citation>
    <scope>NUCLEOTIDE SEQUENCE [LARGE SCALE GENOMIC DNA]</scope>
    <source>
        <strain evidence="2">T4</strain>
    </source>
</reference>
<dbReference type="Proteomes" id="UP000008177">
    <property type="component" value="Unplaced contigs"/>
</dbReference>
<evidence type="ECO:0000313" key="1">
    <source>
        <dbReference type="EMBL" id="CCD44981.1"/>
    </source>
</evidence>
<sequence>MLSHIHLVPKHDPGHCISESPHKGNLITTVGNELRNCGTTRLRVRAEVLEKETQPRSTYLLSTTRIALNTSQHVAKPDLGRTVSLAISPRELETGLGAGSWELDTMHFTRNLKTRDKSIYLLDLRQSCHLARPNYALRIQVALLGQYSFCPRGSGTSMGPRP</sequence>
<dbReference type="HOGENOM" id="CLU_1635125_0_0_1"/>
<organism evidence="1 2">
    <name type="scientific">Botryotinia fuckeliana (strain T4)</name>
    <name type="common">Noble rot fungus</name>
    <name type="synonym">Botrytis cinerea</name>
    <dbReference type="NCBI Taxonomy" id="999810"/>
    <lineage>
        <taxon>Eukaryota</taxon>
        <taxon>Fungi</taxon>
        <taxon>Dikarya</taxon>
        <taxon>Ascomycota</taxon>
        <taxon>Pezizomycotina</taxon>
        <taxon>Leotiomycetes</taxon>
        <taxon>Helotiales</taxon>
        <taxon>Sclerotiniaceae</taxon>
        <taxon>Botrytis</taxon>
    </lineage>
</organism>
<dbReference type="AlphaFoldDB" id="G2XWZ4"/>
<dbReference type="InParanoid" id="G2XWZ4"/>
<protein>
    <submittedName>
        <fullName evidence="1">Uncharacterized protein</fullName>
    </submittedName>
</protein>
<proteinExistence type="predicted"/>
<accession>G2XWZ4</accession>